<evidence type="ECO:0000313" key="14">
    <source>
        <dbReference type="EMBL" id="KAL3101507.1"/>
    </source>
</evidence>
<evidence type="ECO:0000256" key="8">
    <source>
        <dbReference type="ARBA" id="ARBA00023163"/>
    </source>
</evidence>
<dbReference type="SMART" id="SM00399">
    <property type="entry name" value="ZnF_C4"/>
    <property type="match status" value="1"/>
</dbReference>
<dbReference type="SUPFAM" id="SSF57716">
    <property type="entry name" value="Glucocorticoid receptor-like (DNA-binding domain)"/>
    <property type="match status" value="1"/>
</dbReference>
<feature type="compositionally biased region" description="Gly residues" evidence="11">
    <location>
        <begin position="243"/>
        <end position="255"/>
    </location>
</feature>
<evidence type="ECO:0000256" key="3">
    <source>
        <dbReference type="ARBA" id="ARBA00022723"/>
    </source>
</evidence>
<dbReference type="PRINTS" id="PR00047">
    <property type="entry name" value="STROIDFINGER"/>
</dbReference>
<dbReference type="Pfam" id="PF00104">
    <property type="entry name" value="Hormone_recep"/>
    <property type="match status" value="1"/>
</dbReference>
<dbReference type="AlphaFoldDB" id="A0ABD2KEZ8"/>
<protein>
    <recommendedName>
        <fullName evidence="16">Nuclear receptor domain-containing protein</fullName>
    </recommendedName>
</protein>
<evidence type="ECO:0000256" key="7">
    <source>
        <dbReference type="ARBA" id="ARBA00023125"/>
    </source>
</evidence>
<name>A0ABD2KEZ8_9BILA</name>
<dbReference type="InterPro" id="IPR001628">
    <property type="entry name" value="Znf_hrmn_rcpt"/>
</dbReference>
<dbReference type="GO" id="GO:0003677">
    <property type="term" value="F:DNA binding"/>
    <property type="evidence" value="ECO:0007669"/>
    <property type="project" value="UniProtKB-KW"/>
</dbReference>
<dbReference type="SUPFAM" id="SSF48508">
    <property type="entry name" value="Nuclear receptor ligand-binding domain"/>
    <property type="match status" value="1"/>
</dbReference>
<keyword evidence="6" id="KW-0805">Transcription regulation</keyword>
<comment type="similarity">
    <text evidence="2">Belongs to the nuclear hormone receptor family.</text>
</comment>
<evidence type="ECO:0000256" key="10">
    <source>
        <dbReference type="ARBA" id="ARBA00023242"/>
    </source>
</evidence>
<feature type="domain" description="NR LBD" evidence="13">
    <location>
        <begin position="299"/>
        <end position="570"/>
    </location>
</feature>
<dbReference type="Proteomes" id="UP001620626">
    <property type="component" value="Unassembled WGS sequence"/>
</dbReference>
<organism evidence="14 15">
    <name type="scientific">Heterodera trifolii</name>
    <dbReference type="NCBI Taxonomy" id="157864"/>
    <lineage>
        <taxon>Eukaryota</taxon>
        <taxon>Metazoa</taxon>
        <taxon>Ecdysozoa</taxon>
        <taxon>Nematoda</taxon>
        <taxon>Chromadorea</taxon>
        <taxon>Rhabditida</taxon>
        <taxon>Tylenchina</taxon>
        <taxon>Tylenchomorpha</taxon>
        <taxon>Tylenchoidea</taxon>
        <taxon>Heteroderidae</taxon>
        <taxon>Heteroderinae</taxon>
        <taxon>Heterodera</taxon>
    </lineage>
</organism>
<dbReference type="EMBL" id="JBICBT010000776">
    <property type="protein sequence ID" value="KAL3101507.1"/>
    <property type="molecule type" value="Genomic_DNA"/>
</dbReference>
<keyword evidence="7" id="KW-0238">DNA-binding</keyword>
<keyword evidence="8" id="KW-0804">Transcription</keyword>
<dbReference type="PANTHER" id="PTHR46011">
    <property type="entry name" value="NUCLEAR HORMONE RECEPTOR FAMILY MEMBER NHR-86-RELATED"/>
    <property type="match status" value="1"/>
</dbReference>
<feature type="region of interest" description="Disordered" evidence="11">
    <location>
        <begin position="108"/>
        <end position="139"/>
    </location>
</feature>
<accession>A0ABD2KEZ8</accession>
<dbReference type="GO" id="GO:0008270">
    <property type="term" value="F:zinc ion binding"/>
    <property type="evidence" value="ECO:0007669"/>
    <property type="project" value="UniProtKB-KW"/>
</dbReference>
<evidence type="ECO:0000256" key="5">
    <source>
        <dbReference type="ARBA" id="ARBA00022833"/>
    </source>
</evidence>
<proteinExistence type="inferred from homology"/>
<comment type="subcellular location">
    <subcellularLocation>
        <location evidence="1">Nucleus</location>
    </subcellularLocation>
</comment>
<dbReference type="PANTHER" id="PTHR46011:SF4">
    <property type="entry name" value="NUCLEAR HORMONE RECEPTOR FAMILY MEMBER NHR-43"/>
    <property type="match status" value="1"/>
</dbReference>
<evidence type="ECO:0000259" key="13">
    <source>
        <dbReference type="PROSITE" id="PS51843"/>
    </source>
</evidence>
<dbReference type="PROSITE" id="PS00031">
    <property type="entry name" value="NUCLEAR_REC_DBD_1"/>
    <property type="match status" value="1"/>
</dbReference>
<keyword evidence="10" id="KW-0539">Nucleus</keyword>
<evidence type="ECO:0000256" key="2">
    <source>
        <dbReference type="ARBA" id="ARBA00005993"/>
    </source>
</evidence>
<evidence type="ECO:0000259" key="12">
    <source>
        <dbReference type="PROSITE" id="PS51030"/>
    </source>
</evidence>
<evidence type="ECO:0000256" key="1">
    <source>
        <dbReference type="ARBA" id="ARBA00004123"/>
    </source>
</evidence>
<dbReference type="PROSITE" id="PS51843">
    <property type="entry name" value="NR_LBD"/>
    <property type="match status" value="1"/>
</dbReference>
<dbReference type="InterPro" id="IPR013088">
    <property type="entry name" value="Znf_NHR/GATA"/>
</dbReference>
<dbReference type="Gene3D" id="3.30.50.10">
    <property type="entry name" value="Erythroid Transcription Factor GATA-1, subunit A"/>
    <property type="match status" value="1"/>
</dbReference>
<dbReference type="InterPro" id="IPR035500">
    <property type="entry name" value="NHR-like_dom_sf"/>
</dbReference>
<keyword evidence="3" id="KW-0479">Metal-binding</keyword>
<feature type="domain" description="Nuclear receptor" evidence="12">
    <location>
        <begin position="24"/>
        <end position="100"/>
    </location>
</feature>
<evidence type="ECO:0000256" key="9">
    <source>
        <dbReference type="ARBA" id="ARBA00023170"/>
    </source>
</evidence>
<evidence type="ECO:0000256" key="4">
    <source>
        <dbReference type="ARBA" id="ARBA00022771"/>
    </source>
</evidence>
<keyword evidence="4" id="KW-0863">Zinc-finger</keyword>
<evidence type="ECO:0000256" key="6">
    <source>
        <dbReference type="ARBA" id="ARBA00023015"/>
    </source>
</evidence>
<dbReference type="InterPro" id="IPR000536">
    <property type="entry name" value="Nucl_hrmn_rcpt_lig-bd"/>
</dbReference>
<gene>
    <name evidence="14" type="ORF">niasHT_025821</name>
</gene>
<sequence length="571" mass="63274">MPSPSLVPILATADTANASPAADDDCCAVCDDDAHGVHFGVQVCRACAAFFRRSTIAARVYRCRYDGNCDIAQREVRCACRACRLAKCLALGMDPDAVQRHRDQIGPRQNKMKLENEKRRTEDGGRKCRRHSPPTTDSMCQQHFESTNAEGTRPNNFMRETDCEQQQNMAKFEQMEMSNEEAGQSLLAISSAISREIRTEAGKLYALLGEASPVAQQWSLLECALPSAFTAPPPAQYNAGAEDGVGGGPIGGGDSGNASASSSVYASPTEQQHNAFAVACCSSAIIRPQISTAFCALDNEIPLISEIVRGYRRFQSLRISAFHLTGISGEINGTTNGKENEDKHLLLANYLDILSILRTGVSLGSEMIDQSFLPPQNAFPAHIKWTLLRNFLFPFYVAECSQLSARHFPLDDTRFLMSPCHFINLAQLDHFFAVEQCKMHKAEITRLFGETLRKNKDLFSDFYAMRISDEEFAGLMGIIFWDDQMCNLSAEVSALARHMRGRLFIELFAVCSRGKTAENGQNSGERFCTIINKVHFTRKISQELSSHFSLANMSGSFEVDPFLHNFNPLTF</sequence>
<dbReference type="Pfam" id="PF00105">
    <property type="entry name" value="zf-C4"/>
    <property type="match status" value="1"/>
</dbReference>
<evidence type="ECO:0000313" key="15">
    <source>
        <dbReference type="Proteomes" id="UP001620626"/>
    </source>
</evidence>
<feature type="compositionally biased region" description="Basic and acidic residues" evidence="11">
    <location>
        <begin position="112"/>
        <end position="126"/>
    </location>
</feature>
<reference evidence="14 15" key="1">
    <citation type="submission" date="2024-10" db="EMBL/GenBank/DDBJ databases">
        <authorList>
            <person name="Kim D."/>
        </authorList>
    </citation>
    <scope>NUCLEOTIDE SEQUENCE [LARGE SCALE GENOMIC DNA]</scope>
    <source>
        <strain evidence="14">BH-2024</strain>
    </source>
</reference>
<dbReference type="Gene3D" id="1.10.565.10">
    <property type="entry name" value="Retinoid X Receptor"/>
    <property type="match status" value="1"/>
</dbReference>
<dbReference type="CDD" id="cd06960">
    <property type="entry name" value="NR_DBD_HNF4A"/>
    <property type="match status" value="1"/>
</dbReference>
<keyword evidence="15" id="KW-1185">Reference proteome</keyword>
<comment type="caution">
    <text evidence="14">The sequence shown here is derived from an EMBL/GenBank/DDBJ whole genome shotgun (WGS) entry which is preliminary data.</text>
</comment>
<feature type="region of interest" description="Disordered" evidence="11">
    <location>
        <begin position="239"/>
        <end position="264"/>
    </location>
</feature>
<dbReference type="PROSITE" id="PS51030">
    <property type="entry name" value="NUCLEAR_REC_DBD_2"/>
    <property type="match status" value="1"/>
</dbReference>
<dbReference type="GO" id="GO:0005634">
    <property type="term" value="C:nucleus"/>
    <property type="evidence" value="ECO:0007669"/>
    <property type="project" value="UniProtKB-SubCell"/>
</dbReference>
<evidence type="ECO:0008006" key="16">
    <source>
        <dbReference type="Google" id="ProtNLM"/>
    </source>
</evidence>
<keyword evidence="5" id="KW-0862">Zinc</keyword>
<evidence type="ECO:0000256" key="11">
    <source>
        <dbReference type="SAM" id="MobiDB-lite"/>
    </source>
</evidence>
<dbReference type="InterPro" id="IPR049636">
    <property type="entry name" value="HNF4-like_DBD"/>
</dbReference>
<keyword evidence="9" id="KW-0675">Receptor</keyword>